<dbReference type="SUPFAM" id="SSF52540">
    <property type="entry name" value="P-loop containing nucleoside triphosphate hydrolases"/>
    <property type="match status" value="1"/>
</dbReference>
<evidence type="ECO:0000313" key="2">
    <source>
        <dbReference type="EMBL" id="PQM49151.1"/>
    </source>
</evidence>
<name>A0A2S8BR93_9MYCO</name>
<dbReference type="Proteomes" id="UP000238296">
    <property type="component" value="Unassembled WGS sequence"/>
</dbReference>
<accession>A0A2S8BR93</accession>
<evidence type="ECO:0000313" key="3">
    <source>
        <dbReference type="Proteomes" id="UP000238296"/>
    </source>
</evidence>
<feature type="compositionally biased region" description="Polar residues" evidence="1">
    <location>
        <begin position="305"/>
        <end position="319"/>
    </location>
</feature>
<comment type="caution">
    <text evidence="2">The sequence shown here is derived from an EMBL/GenBank/DDBJ whole genome shotgun (WGS) entry which is preliminary data.</text>
</comment>
<dbReference type="EMBL" id="PPEA01000093">
    <property type="protein sequence ID" value="PQM49151.1"/>
    <property type="molecule type" value="Genomic_DNA"/>
</dbReference>
<dbReference type="Pfam" id="PF12846">
    <property type="entry name" value="AAA_10"/>
    <property type="match status" value="1"/>
</dbReference>
<organism evidence="2 3">
    <name type="scientific">Mycobacterium talmoniae</name>
    <dbReference type="NCBI Taxonomy" id="1858794"/>
    <lineage>
        <taxon>Bacteria</taxon>
        <taxon>Bacillati</taxon>
        <taxon>Actinomycetota</taxon>
        <taxon>Actinomycetes</taxon>
        <taxon>Mycobacteriales</taxon>
        <taxon>Mycobacteriaceae</taxon>
        <taxon>Mycobacterium</taxon>
    </lineage>
</organism>
<reference evidence="2 3" key="1">
    <citation type="journal article" date="2017" name="Int. J. Syst. Evol. Microbiol.">
        <title>Mycobacterium talmoniae sp. nov., a slowly growing mycobacterium isolated from human respiratory samples.</title>
        <authorList>
            <person name="Davidson R.M."/>
            <person name="DeGroote M.A."/>
            <person name="Marola J.L."/>
            <person name="Buss S."/>
            <person name="Jones V."/>
            <person name="McNeil M.R."/>
            <person name="Freifeld A.G."/>
            <person name="Elaine Epperson L."/>
            <person name="Hasan N.A."/>
            <person name="Jackson M."/>
            <person name="Iwen P.C."/>
            <person name="Salfinger M."/>
            <person name="Strong M."/>
        </authorList>
    </citation>
    <scope>NUCLEOTIDE SEQUENCE [LARGE SCALE GENOMIC DNA]</scope>
    <source>
        <strain evidence="2 3">ATCC BAA-2683</strain>
    </source>
</reference>
<gene>
    <name evidence="2" type="ORF">C1Y40_00613</name>
</gene>
<dbReference type="InterPro" id="IPR027417">
    <property type="entry name" value="P-loop_NTPase"/>
</dbReference>
<protein>
    <recommendedName>
        <fullName evidence="4">ATP/GTP-binding protein</fullName>
    </recommendedName>
</protein>
<feature type="region of interest" description="Disordered" evidence="1">
    <location>
        <begin position="290"/>
        <end position="322"/>
    </location>
</feature>
<dbReference type="AlphaFoldDB" id="A0A2S8BR93"/>
<sequence length="832" mass="93291">MRWGDSKIAPLQDIYGNLHFSPFGVFAYWIVTPPDKPLANESRAAAAAHAHRELTNLLPLRPGFAGTSTLKDPRFIYDQQVKGVDLQQYRWFEQVAIGRRMEAEATKPRYTAYWMWVRLHPHHSVLNPVAWAHRRLVGAGFLAPKPSDETLQVYWQLMLEVEAQIPRQFAPIRPTAPQVHWLHRRQHTIGVVDKPLPLPEHSDGVMLGHRWQAQIDLDEHEFRPMLKVTAFDDGRTESYQIHSAVTSFPRGGIYFPGSNITALISSLEDSEGDRVEATWAQRAHQLPLRKANRRNQKSFRKVQEQYDQQSGRRSTQQLSETEEAVADFEEELSVHPREAEVIYTTYFTVGGPTPRKARLAFEALREELEGVRVELATPVGQQKRMFRATRPGVEDLSIRDSYAQYTSRTGWARHLPLTSTRFGDAQGRAVGLNKMSGDLDFVFLDTRGEARRVMSGGMIIGGDPRKGKTHFEMLNAAEEAVSGACVVMFDATRGRQWRRLAKVVPGAGAINLAAGEYTADPLVLIGGRDGAELLAAELCRICGRAPSSEAADELRLLLAARSWSSAAELLDFMGTEQAPPALRGMGRSLASWATTRTGEALLGRVNEDTGRREPLPRLLLGDVTLLVVETQDLGLPTEEEVEASRKGDEPLTPQQMIAQSVMGLFAAYLRTVFYSRGSRDILGFDEGWRTVSMKVLKDLVFEILRTGPAANVDVWLVSQKPWRDFADLDDDLARVRVLFGVEDEKEAKEGARWLGIDPDRYPAVVETLATGLSPRTLVSDPFHRSSSAEVIERDRMGECLIRMGDGSHGWMKTLEMVFPEWEEAADTRPEPT</sequence>
<proteinExistence type="predicted"/>
<feature type="compositionally biased region" description="Basic residues" evidence="1">
    <location>
        <begin position="290"/>
        <end position="300"/>
    </location>
</feature>
<evidence type="ECO:0000256" key="1">
    <source>
        <dbReference type="SAM" id="MobiDB-lite"/>
    </source>
</evidence>
<evidence type="ECO:0008006" key="4">
    <source>
        <dbReference type="Google" id="ProtNLM"/>
    </source>
</evidence>